<feature type="transmembrane region" description="Helical" evidence="5">
    <location>
        <begin position="64"/>
        <end position="86"/>
    </location>
</feature>
<organism evidence="6 7">
    <name type="scientific">Solimonas aquatica</name>
    <dbReference type="NCBI Taxonomy" id="489703"/>
    <lineage>
        <taxon>Bacteria</taxon>
        <taxon>Pseudomonadati</taxon>
        <taxon>Pseudomonadota</taxon>
        <taxon>Gammaproteobacteria</taxon>
        <taxon>Nevskiales</taxon>
        <taxon>Nevskiaceae</taxon>
        <taxon>Solimonas</taxon>
    </lineage>
</organism>
<protein>
    <submittedName>
        <fullName evidence="6">Membrane protein required for colicin V production</fullName>
    </submittedName>
</protein>
<keyword evidence="4 5" id="KW-0472">Membrane</keyword>
<keyword evidence="3 5" id="KW-1133">Transmembrane helix</keyword>
<proteinExistence type="predicted"/>
<evidence type="ECO:0000256" key="2">
    <source>
        <dbReference type="ARBA" id="ARBA00022692"/>
    </source>
</evidence>
<evidence type="ECO:0000256" key="5">
    <source>
        <dbReference type="SAM" id="Phobius"/>
    </source>
</evidence>
<feature type="transmembrane region" description="Helical" evidence="5">
    <location>
        <begin position="106"/>
        <end position="126"/>
    </location>
</feature>
<dbReference type="InterPro" id="IPR003825">
    <property type="entry name" value="Colicin-V_CvpA"/>
</dbReference>
<dbReference type="PANTHER" id="PTHR36926">
    <property type="entry name" value="COLICIN V PRODUCTION PROTEIN"/>
    <property type="match status" value="1"/>
</dbReference>
<sequence>MTWVDYCIAAVALISVLIGLMRGFTREILSLLTWVAAFVFAAWHGGKLAVHLERYISDPALRELAGCALVFLGVLLVGSLLTHLATMLVRDSLFSTSDRMLGGGVGVLRAVLLLLLFMIVAGHYEAQRRPWWKDSMIFPHFTAAAQGLEAMLPQRWLQWLHSVPQPSSPSDS</sequence>
<evidence type="ECO:0000313" key="7">
    <source>
        <dbReference type="Proteomes" id="UP000199233"/>
    </source>
</evidence>
<accession>A0A1H9A0Q5</accession>
<comment type="subcellular location">
    <subcellularLocation>
        <location evidence="1">Membrane</location>
        <topology evidence="1">Multi-pass membrane protein</topology>
    </subcellularLocation>
</comment>
<evidence type="ECO:0000256" key="1">
    <source>
        <dbReference type="ARBA" id="ARBA00004141"/>
    </source>
</evidence>
<feature type="transmembrane region" description="Helical" evidence="5">
    <location>
        <begin position="31"/>
        <end position="52"/>
    </location>
</feature>
<dbReference type="STRING" id="489703.SAMN04488038_101227"/>
<name>A0A1H9A0Q5_9GAMM</name>
<evidence type="ECO:0000256" key="4">
    <source>
        <dbReference type="ARBA" id="ARBA00023136"/>
    </source>
</evidence>
<keyword evidence="2 5" id="KW-0812">Transmembrane</keyword>
<dbReference type="Proteomes" id="UP000199233">
    <property type="component" value="Unassembled WGS sequence"/>
</dbReference>
<dbReference type="PANTHER" id="PTHR36926:SF1">
    <property type="entry name" value="COLICIN V PRODUCTION PROTEIN"/>
    <property type="match status" value="1"/>
</dbReference>
<dbReference type="EMBL" id="FOFS01000001">
    <property type="protein sequence ID" value="SEP70081.1"/>
    <property type="molecule type" value="Genomic_DNA"/>
</dbReference>
<evidence type="ECO:0000256" key="3">
    <source>
        <dbReference type="ARBA" id="ARBA00022989"/>
    </source>
</evidence>
<dbReference type="InterPro" id="IPR052719">
    <property type="entry name" value="CvpA-like"/>
</dbReference>
<dbReference type="GO" id="GO:0009403">
    <property type="term" value="P:toxin biosynthetic process"/>
    <property type="evidence" value="ECO:0007669"/>
    <property type="project" value="InterPro"/>
</dbReference>
<dbReference type="AlphaFoldDB" id="A0A1H9A0Q5"/>
<feature type="transmembrane region" description="Helical" evidence="5">
    <location>
        <begin position="7"/>
        <end position="25"/>
    </location>
</feature>
<reference evidence="6 7" key="1">
    <citation type="submission" date="2016-10" db="EMBL/GenBank/DDBJ databases">
        <authorList>
            <person name="de Groot N.N."/>
        </authorList>
    </citation>
    <scope>NUCLEOTIDE SEQUENCE [LARGE SCALE GENOMIC DNA]</scope>
    <source>
        <strain evidence="6 7">DSM 25927</strain>
    </source>
</reference>
<evidence type="ECO:0000313" key="6">
    <source>
        <dbReference type="EMBL" id="SEP70081.1"/>
    </source>
</evidence>
<dbReference type="Pfam" id="PF02674">
    <property type="entry name" value="Colicin_V"/>
    <property type="match status" value="1"/>
</dbReference>
<keyword evidence="7" id="KW-1185">Reference proteome</keyword>
<gene>
    <name evidence="6" type="ORF">SAMN04488038_101227</name>
</gene>
<dbReference type="GO" id="GO:0016020">
    <property type="term" value="C:membrane"/>
    <property type="evidence" value="ECO:0007669"/>
    <property type="project" value="UniProtKB-SubCell"/>
</dbReference>
<dbReference type="RefSeq" id="WP_177188782.1">
    <property type="nucleotide sequence ID" value="NZ_FOFS01000001.1"/>
</dbReference>